<organism evidence="1">
    <name type="scientific">Fagus sylvatica</name>
    <name type="common">Beechnut</name>
    <dbReference type="NCBI Taxonomy" id="28930"/>
    <lineage>
        <taxon>Eukaryota</taxon>
        <taxon>Viridiplantae</taxon>
        <taxon>Streptophyta</taxon>
        <taxon>Embryophyta</taxon>
        <taxon>Tracheophyta</taxon>
        <taxon>Spermatophyta</taxon>
        <taxon>Magnoliopsida</taxon>
        <taxon>eudicotyledons</taxon>
        <taxon>Gunneridae</taxon>
        <taxon>Pentapetalae</taxon>
        <taxon>rosids</taxon>
        <taxon>fabids</taxon>
        <taxon>Fagales</taxon>
        <taxon>Fagaceae</taxon>
        <taxon>Fagus</taxon>
    </lineage>
</organism>
<reference evidence="1" key="1">
    <citation type="submission" date="2018-02" db="EMBL/GenBank/DDBJ databases">
        <authorList>
            <person name="Cohen D.B."/>
            <person name="Kent A.D."/>
        </authorList>
    </citation>
    <scope>NUCLEOTIDE SEQUENCE</scope>
</reference>
<dbReference type="EMBL" id="OIVN01005800">
    <property type="protein sequence ID" value="SPD24075.1"/>
    <property type="molecule type" value="Genomic_DNA"/>
</dbReference>
<gene>
    <name evidence="1" type="ORF">FSB_LOCUS51957</name>
</gene>
<sequence length="154" mass="17450">MILTPCFLIGANDSIFEALKSCNVHSFLTLRQYGPYSVKAMPFVPYDMYSEARSLGRLAKMVSWVFKNSSAAWGVETTIVGTWPSRNDMMGPYFLAKVWRARCGRLPSMWRLPMIGKARGPGGRDREEEEQRMCMNVHMDPSSSKRMANVNGDI</sequence>
<dbReference type="AlphaFoldDB" id="A0A2N9IIE0"/>
<evidence type="ECO:0000313" key="1">
    <source>
        <dbReference type="EMBL" id="SPD24075.1"/>
    </source>
</evidence>
<accession>A0A2N9IIE0</accession>
<protein>
    <submittedName>
        <fullName evidence="1">Uncharacterized protein</fullName>
    </submittedName>
</protein>
<proteinExistence type="predicted"/>
<name>A0A2N9IIE0_FAGSY</name>